<reference evidence="9" key="1">
    <citation type="submission" date="2021-01" db="EMBL/GenBank/DDBJ databases">
        <authorList>
            <consortium name="Genoscope - CEA"/>
            <person name="William W."/>
        </authorList>
    </citation>
    <scope>NUCLEOTIDE SEQUENCE</scope>
</reference>
<dbReference type="Pfam" id="PF00069">
    <property type="entry name" value="Pkinase"/>
    <property type="match status" value="1"/>
</dbReference>
<evidence type="ECO:0000313" key="10">
    <source>
        <dbReference type="Proteomes" id="UP000692954"/>
    </source>
</evidence>
<evidence type="ECO:0000256" key="6">
    <source>
        <dbReference type="ARBA" id="ARBA00049299"/>
    </source>
</evidence>
<dbReference type="PANTHER" id="PTHR48013">
    <property type="entry name" value="DUAL SPECIFICITY MITOGEN-ACTIVATED PROTEIN KINASE KINASE 5-RELATED"/>
    <property type="match status" value="1"/>
</dbReference>
<evidence type="ECO:0000259" key="8">
    <source>
        <dbReference type="PROSITE" id="PS50011"/>
    </source>
</evidence>
<keyword evidence="3" id="KW-0418">Kinase</keyword>
<comment type="catalytic activity">
    <reaction evidence="5">
        <text>L-seryl-[protein] + ATP = O-phospho-L-seryl-[protein] + ADP + H(+)</text>
        <dbReference type="Rhea" id="RHEA:17989"/>
        <dbReference type="Rhea" id="RHEA-COMP:9863"/>
        <dbReference type="Rhea" id="RHEA-COMP:11604"/>
        <dbReference type="ChEBI" id="CHEBI:15378"/>
        <dbReference type="ChEBI" id="CHEBI:29999"/>
        <dbReference type="ChEBI" id="CHEBI:30616"/>
        <dbReference type="ChEBI" id="CHEBI:83421"/>
        <dbReference type="ChEBI" id="CHEBI:456216"/>
        <dbReference type="EC" id="2.7.12.2"/>
    </reaction>
</comment>
<organism evidence="9 10">
    <name type="scientific">Paramecium sonneborni</name>
    <dbReference type="NCBI Taxonomy" id="65129"/>
    <lineage>
        <taxon>Eukaryota</taxon>
        <taxon>Sar</taxon>
        <taxon>Alveolata</taxon>
        <taxon>Ciliophora</taxon>
        <taxon>Intramacronucleata</taxon>
        <taxon>Oligohymenophorea</taxon>
        <taxon>Peniculida</taxon>
        <taxon>Parameciidae</taxon>
        <taxon>Paramecium</taxon>
    </lineage>
</organism>
<gene>
    <name evidence="9" type="ORF">PSON_ATCC_30995.1.T1010102</name>
</gene>
<keyword evidence="10" id="KW-1185">Reference proteome</keyword>
<feature type="domain" description="Protein kinase" evidence="8">
    <location>
        <begin position="23"/>
        <end position="350"/>
    </location>
</feature>
<dbReference type="GO" id="GO:0004708">
    <property type="term" value="F:MAP kinase kinase activity"/>
    <property type="evidence" value="ECO:0007669"/>
    <property type="project" value="UniProtKB-EC"/>
</dbReference>
<proteinExistence type="predicted"/>
<comment type="catalytic activity">
    <reaction evidence="6">
        <text>L-threonyl-[protein] + ATP = O-phospho-L-threonyl-[protein] + ADP + H(+)</text>
        <dbReference type="Rhea" id="RHEA:46608"/>
        <dbReference type="Rhea" id="RHEA-COMP:11060"/>
        <dbReference type="Rhea" id="RHEA-COMP:11605"/>
        <dbReference type="ChEBI" id="CHEBI:15378"/>
        <dbReference type="ChEBI" id="CHEBI:30013"/>
        <dbReference type="ChEBI" id="CHEBI:30616"/>
        <dbReference type="ChEBI" id="CHEBI:61977"/>
        <dbReference type="ChEBI" id="CHEBI:456216"/>
        <dbReference type="EC" id="2.7.12.2"/>
    </reaction>
</comment>
<evidence type="ECO:0000313" key="9">
    <source>
        <dbReference type="EMBL" id="CAD8112638.1"/>
    </source>
</evidence>
<evidence type="ECO:0000256" key="3">
    <source>
        <dbReference type="ARBA" id="ARBA00022777"/>
    </source>
</evidence>
<dbReference type="GO" id="GO:0005524">
    <property type="term" value="F:ATP binding"/>
    <property type="evidence" value="ECO:0007669"/>
    <property type="project" value="UniProtKB-KW"/>
</dbReference>
<sequence>MKDQRKIYDELQLSISSLVQSQIRIEDMITTGMLRSYADSSPVKKMLHAPTMKLYVVKEEPLHNKEIRQNIKDWISFWQNKCSNSIQHVQIYSTFWSTPEGYVSIVMEYMNGGSLQNLLESVGVLPERSIKQLIQQILYGLQRIYQSGIQCHGALGPSQILFLRDGTVKLSQGLQYRVQIQGNQVFNQHLLGKVKDVQSLYDPNILEIPSLWIKAPCDKYPFATTDDFILERANDIWKLGWLILNCAIGTLEFHPKAQQIYEGSRIILQEITKYIDQFKGTCCLLHSEIKVIQFVESNSKIVNEPSKLTILDFLPSDKFSVEFIHFLCCTLKIDPRQRLQIEQLLVHQWLTSGKECKGPNVYLKELLSISNAWNAFLPEKYQGQGLQKLERLCEALCLVLQNSEKPSINKIHLQESSPIIKELSYDMGINAKVVSERLISIFQSLI</sequence>
<keyword evidence="2" id="KW-0547">Nucleotide-binding</keyword>
<dbReference type="EMBL" id="CAJJDN010000101">
    <property type="protein sequence ID" value="CAD8112638.1"/>
    <property type="molecule type" value="Genomic_DNA"/>
</dbReference>
<accession>A0A8S1QAL6</accession>
<dbReference type="OrthoDB" id="4062651at2759"/>
<evidence type="ECO:0000256" key="1">
    <source>
        <dbReference type="ARBA" id="ARBA00022679"/>
    </source>
</evidence>
<dbReference type="AlphaFoldDB" id="A0A8S1QAL6"/>
<dbReference type="PROSITE" id="PS50011">
    <property type="entry name" value="PROTEIN_KINASE_DOM"/>
    <property type="match status" value="1"/>
</dbReference>
<evidence type="ECO:0000256" key="4">
    <source>
        <dbReference type="ARBA" id="ARBA00022840"/>
    </source>
</evidence>
<keyword evidence="1" id="KW-0808">Transferase</keyword>
<comment type="caution">
    <text evidence="9">The sequence shown here is derived from an EMBL/GenBank/DDBJ whole genome shotgun (WGS) entry which is preliminary data.</text>
</comment>
<dbReference type="Proteomes" id="UP000692954">
    <property type="component" value="Unassembled WGS sequence"/>
</dbReference>
<comment type="catalytic activity">
    <reaction evidence="7">
        <text>L-tyrosyl-[protein] + ATP = O-phospho-L-tyrosyl-[protein] + ADP + H(+)</text>
        <dbReference type="Rhea" id="RHEA:10596"/>
        <dbReference type="Rhea" id="RHEA-COMP:10136"/>
        <dbReference type="Rhea" id="RHEA-COMP:20101"/>
        <dbReference type="ChEBI" id="CHEBI:15378"/>
        <dbReference type="ChEBI" id="CHEBI:30616"/>
        <dbReference type="ChEBI" id="CHEBI:46858"/>
        <dbReference type="ChEBI" id="CHEBI:61978"/>
        <dbReference type="ChEBI" id="CHEBI:456216"/>
        <dbReference type="EC" id="2.7.12.2"/>
    </reaction>
</comment>
<protein>
    <recommendedName>
        <fullName evidence="8">Protein kinase domain-containing protein</fullName>
    </recommendedName>
</protein>
<dbReference type="SMART" id="SM00220">
    <property type="entry name" value="S_TKc"/>
    <property type="match status" value="1"/>
</dbReference>
<dbReference type="PANTHER" id="PTHR48013:SF9">
    <property type="entry name" value="DUAL SPECIFICITY MITOGEN-ACTIVATED PROTEIN KINASE KINASE 5"/>
    <property type="match status" value="1"/>
</dbReference>
<keyword evidence="4" id="KW-0067">ATP-binding</keyword>
<evidence type="ECO:0000256" key="5">
    <source>
        <dbReference type="ARBA" id="ARBA00049014"/>
    </source>
</evidence>
<evidence type="ECO:0000256" key="2">
    <source>
        <dbReference type="ARBA" id="ARBA00022741"/>
    </source>
</evidence>
<evidence type="ECO:0000256" key="7">
    <source>
        <dbReference type="ARBA" id="ARBA00051693"/>
    </source>
</evidence>
<name>A0A8S1QAL6_9CILI</name>
<dbReference type="InterPro" id="IPR000719">
    <property type="entry name" value="Prot_kinase_dom"/>
</dbReference>